<organism evidence="1 2">
    <name type="scientific">Mojavia pulchra JT2-VF2</name>
    <dbReference type="NCBI Taxonomy" id="287848"/>
    <lineage>
        <taxon>Bacteria</taxon>
        <taxon>Bacillati</taxon>
        <taxon>Cyanobacteriota</taxon>
        <taxon>Cyanophyceae</taxon>
        <taxon>Nostocales</taxon>
        <taxon>Nostocaceae</taxon>
    </lineage>
</organism>
<dbReference type="AlphaFoldDB" id="A0A951UF41"/>
<reference evidence="1" key="1">
    <citation type="submission" date="2021-05" db="EMBL/GenBank/DDBJ databases">
        <authorList>
            <person name="Pietrasiak N."/>
            <person name="Ward R."/>
            <person name="Stajich J.E."/>
            <person name="Kurbessoian T."/>
        </authorList>
    </citation>
    <scope>NUCLEOTIDE SEQUENCE</scope>
    <source>
        <strain evidence="1">JT2-VF2</strain>
    </source>
</reference>
<evidence type="ECO:0000313" key="2">
    <source>
        <dbReference type="Proteomes" id="UP000715781"/>
    </source>
</evidence>
<name>A0A951UF41_9NOST</name>
<gene>
    <name evidence="1" type="ORF">KME32_08010</name>
</gene>
<comment type="caution">
    <text evidence="1">The sequence shown here is derived from an EMBL/GenBank/DDBJ whole genome shotgun (WGS) entry which is preliminary data.</text>
</comment>
<reference evidence="1" key="2">
    <citation type="journal article" date="2022" name="Microbiol. Resour. Announc.">
        <title>Metagenome Sequencing to Explore Phylogenomics of Terrestrial Cyanobacteria.</title>
        <authorList>
            <person name="Ward R.D."/>
            <person name="Stajich J.E."/>
            <person name="Johansen J.R."/>
            <person name="Huntemann M."/>
            <person name="Clum A."/>
            <person name="Foster B."/>
            <person name="Foster B."/>
            <person name="Roux S."/>
            <person name="Palaniappan K."/>
            <person name="Varghese N."/>
            <person name="Mukherjee S."/>
            <person name="Reddy T.B.K."/>
            <person name="Daum C."/>
            <person name="Copeland A."/>
            <person name="Chen I.A."/>
            <person name="Ivanova N.N."/>
            <person name="Kyrpides N.C."/>
            <person name="Shapiro N."/>
            <person name="Eloe-Fadrosh E.A."/>
            <person name="Pietrasiak N."/>
        </authorList>
    </citation>
    <scope>NUCLEOTIDE SEQUENCE</scope>
    <source>
        <strain evidence="1">JT2-VF2</strain>
    </source>
</reference>
<evidence type="ECO:0000313" key="1">
    <source>
        <dbReference type="EMBL" id="MBW4561094.1"/>
    </source>
</evidence>
<dbReference type="EMBL" id="JAHHHN010000003">
    <property type="protein sequence ID" value="MBW4561094.1"/>
    <property type="molecule type" value="Genomic_DNA"/>
</dbReference>
<dbReference type="Proteomes" id="UP000715781">
    <property type="component" value="Unassembled WGS sequence"/>
</dbReference>
<accession>A0A951UF41</accession>
<sequence>MGFTDLSSAEIAADYSIPVGKVFSLYNQLLIAYKHQKTHLALEDATAIIFHIFSEIYPKGTSDSVSDTAVT</sequence>
<proteinExistence type="predicted"/>
<protein>
    <submittedName>
        <fullName evidence="1">Uncharacterized protein</fullName>
    </submittedName>
</protein>